<organism evidence="7 8">
    <name type="scientific">Mucilaginibacter ximonensis</name>
    <dbReference type="NCBI Taxonomy" id="538021"/>
    <lineage>
        <taxon>Bacteria</taxon>
        <taxon>Pseudomonadati</taxon>
        <taxon>Bacteroidota</taxon>
        <taxon>Sphingobacteriia</taxon>
        <taxon>Sphingobacteriales</taxon>
        <taxon>Sphingobacteriaceae</taxon>
        <taxon>Mucilaginibacter</taxon>
    </lineage>
</organism>
<evidence type="ECO:0000256" key="5">
    <source>
        <dbReference type="SAM" id="Phobius"/>
    </source>
</evidence>
<dbReference type="Pfam" id="PF04932">
    <property type="entry name" value="Wzy_C"/>
    <property type="match status" value="1"/>
</dbReference>
<keyword evidence="8" id="KW-1185">Reference proteome</keyword>
<evidence type="ECO:0000313" key="8">
    <source>
        <dbReference type="Proteomes" id="UP001597557"/>
    </source>
</evidence>
<dbReference type="Proteomes" id="UP001597557">
    <property type="component" value="Unassembled WGS sequence"/>
</dbReference>
<dbReference type="GO" id="GO:0016874">
    <property type="term" value="F:ligase activity"/>
    <property type="evidence" value="ECO:0007669"/>
    <property type="project" value="UniProtKB-KW"/>
</dbReference>
<evidence type="ECO:0000256" key="3">
    <source>
        <dbReference type="ARBA" id="ARBA00022989"/>
    </source>
</evidence>
<feature type="transmembrane region" description="Helical" evidence="5">
    <location>
        <begin position="142"/>
        <end position="164"/>
    </location>
</feature>
<proteinExistence type="predicted"/>
<feature type="transmembrane region" description="Helical" evidence="5">
    <location>
        <begin position="408"/>
        <end position="425"/>
    </location>
</feature>
<comment type="subcellular location">
    <subcellularLocation>
        <location evidence="1">Membrane</location>
        <topology evidence="1">Multi-pass membrane protein</topology>
    </subcellularLocation>
</comment>
<feature type="transmembrane region" description="Helical" evidence="5">
    <location>
        <begin position="369"/>
        <end position="396"/>
    </location>
</feature>
<dbReference type="EMBL" id="JBHUPD010000003">
    <property type="protein sequence ID" value="MFD2873870.1"/>
    <property type="molecule type" value="Genomic_DNA"/>
</dbReference>
<evidence type="ECO:0000256" key="4">
    <source>
        <dbReference type="ARBA" id="ARBA00023136"/>
    </source>
</evidence>
<evidence type="ECO:0000313" key="7">
    <source>
        <dbReference type="EMBL" id="MFD2873870.1"/>
    </source>
</evidence>
<feature type="transmembrane region" description="Helical" evidence="5">
    <location>
        <begin position="28"/>
        <end position="49"/>
    </location>
</feature>
<evidence type="ECO:0000256" key="2">
    <source>
        <dbReference type="ARBA" id="ARBA00022692"/>
    </source>
</evidence>
<evidence type="ECO:0000259" key="6">
    <source>
        <dbReference type="Pfam" id="PF04932"/>
    </source>
</evidence>
<keyword evidence="2 5" id="KW-0812">Transmembrane</keyword>
<feature type="transmembrane region" description="Helical" evidence="5">
    <location>
        <begin position="242"/>
        <end position="274"/>
    </location>
</feature>
<feature type="transmembrane region" description="Helical" evidence="5">
    <location>
        <begin position="110"/>
        <end position="130"/>
    </location>
</feature>
<name>A0ABW5YEZ7_9SPHI</name>
<feature type="transmembrane region" description="Helical" evidence="5">
    <location>
        <begin position="281"/>
        <end position="302"/>
    </location>
</feature>
<gene>
    <name evidence="7" type="ORF">ACFS5N_15420</name>
</gene>
<comment type="caution">
    <text evidence="7">The sequence shown here is derived from an EMBL/GenBank/DDBJ whole genome shotgun (WGS) entry which is preliminary data.</text>
</comment>
<feature type="transmembrane region" description="Helical" evidence="5">
    <location>
        <begin position="61"/>
        <end position="79"/>
    </location>
</feature>
<dbReference type="InterPro" id="IPR007016">
    <property type="entry name" value="O-antigen_ligase-rel_domated"/>
</dbReference>
<sequence>MFIIFPVIFIASFYYALKEIYNGNTSGVLIFMIFGLSIYTTAMSVIYLYGFDFIIPALQSFKELMILGVLLLNLLALRHLPRFHVIDYLILTLLLYLVVYAVLPIGGQSFFGRLSSLKSIAFYIVVYFAGRLFDPKKVYINKYFSLFIVLAIATAIVLVIEVILQTPLQFHTGYFDYAYHYFNLDADGPYGIAVTFHSDSGYTRFASFYTNPLEHAAAAILAMSIILGLFTDDDNKLRITSLGIAGLCATAISIIFALSRAPLVSYCIVIYIYALITKRKLLVNTIHICFAIVAAYIIYLFAQFENNQTGIIAVLMNTIDFSDPSSVGHLIQWTQGILSISQHPLGLGLGTSGRVAASLDESVGGENQFIIIGVQAGLIAVIIDLAIFFMFIRISYKWLNRLKGKERKLCIAVFLIKVGFFIPTLSSELESSTYLSYMNWFLSGLLIAVIMQIQPPKQLPAYGHREIN</sequence>
<protein>
    <submittedName>
        <fullName evidence="7">O-antigen ligase family protein</fullName>
    </submittedName>
</protein>
<keyword evidence="7" id="KW-0436">Ligase</keyword>
<feature type="transmembrane region" description="Helical" evidence="5">
    <location>
        <begin position="437"/>
        <end position="455"/>
    </location>
</feature>
<reference evidence="8" key="1">
    <citation type="journal article" date="2019" name="Int. J. Syst. Evol. Microbiol.">
        <title>The Global Catalogue of Microorganisms (GCM) 10K type strain sequencing project: providing services to taxonomists for standard genome sequencing and annotation.</title>
        <authorList>
            <consortium name="The Broad Institute Genomics Platform"/>
            <consortium name="The Broad Institute Genome Sequencing Center for Infectious Disease"/>
            <person name="Wu L."/>
            <person name="Ma J."/>
        </authorList>
    </citation>
    <scope>NUCLEOTIDE SEQUENCE [LARGE SCALE GENOMIC DNA]</scope>
    <source>
        <strain evidence="8">KCTC 22437</strain>
    </source>
</reference>
<feature type="transmembrane region" description="Helical" evidence="5">
    <location>
        <begin position="85"/>
        <end position="103"/>
    </location>
</feature>
<feature type="domain" description="O-antigen ligase-related" evidence="6">
    <location>
        <begin position="248"/>
        <end position="380"/>
    </location>
</feature>
<accession>A0ABW5YEZ7</accession>
<dbReference type="RefSeq" id="WP_377187442.1">
    <property type="nucleotide sequence ID" value="NZ_JBHUPD010000003.1"/>
</dbReference>
<keyword evidence="4 5" id="KW-0472">Membrane</keyword>
<keyword evidence="3 5" id="KW-1133">Transmembrane helix</keyword>
<evidence type="ECO:0000256" key="1">
    <source>
        <dbReference type="ARBA" id="ARBA00004141"/>
    </source>
</evidence>